<evidence type="ECO:0000313" key="1">
    <source>
        <dbReference type="EMBL" id="CAB4153097.1"/>
    </source>
</evidence>
<name>A0A6J5N3Y5_9CAUD</name>
<sequence>MELQQIFETTKEQRVEFTHQLIERLNAGELDPLKTHIQVKALEDMLETLKTNKDYKDAVLQAAVLNGKDFEYMSAKFNIREVGVKYDYTKCESPAYEEIITEYNSAAKAKKDMEEFLKKVPHQGLDIINGVTGEVTKVYPPAKSSTTNVAVSLK</sequence>
<organism evidence="1">
    <name type="scientific">uncultured Caudovirales phage</name>
    <dbReference type="NCBI Taxonomy" id="2100421"/>
    <lineage>
        <taxon>Viruses</taxon>
        <taxon>Duplodnaviria</taxon>
        <taxon>Heunggongvirae</taxon>
        <taxon>Uroviricota</taxon>
        <taxon>Caudoviricetes</taxon>
        <taxon>Peduoviridae</taxon>
        <taxon>Maltschvirus</taxon>
        <taxon>Maltschvirus maltsch</taxon>
    </lineage>
</organism>
<reference evidence="1" key="1">
    <citation type="submission" date="2020-04" db="EMBL/GenBank/DDBJ databases">
        <authorList>
            <person name="Chiriac C."/>
            <person name="Salcher M."/>
            <person name="Ghai R."/>
            <person name="Kavagutti S V."/>
        </authorList>
    </citation>
    <scope>NUCLEOTIDE SEQUENCE</scope>
</reference>
<dbReference type="EMBL" id="LR796573">
    <property type="protein sequence ID" value="CAB4153097.1"/>
    <property type="molecule type" value="Genomic_DNA"/>
</dbReference>
<protein>
    <submittedName>
        <fullName evidence="1">Uncharacterized protein</fullName>
    </submittedName>
</protein>
<accession>A0A6J5N3Y5</accession>
<gene>
    <name evidence="1" type="ORF">UFOVP614_48</name>
</gene>
<proteinExistence type="predicted"/>